<dbReference type="FunCoup" id="E3LG31">
    <property type="interactions" value="1692"/>
</dbReference>
<dbReference type="Proteomes" id="UP000008281">
    <property type="component" value="Unassembled WGS sequence"/>
</dbReference>
<dbReference type="OMA" id="NIRILWT"/>
<sequence>MRKQLLLAEIIILIVACTATSNNLLSVEEILQTNQYLLIAQQDGVTYIQRNVTRGICPLFMSKTKKSFHSDFRLVGIHLIRDPLARRPPLLMIIKDGKSHFSLQMLAPNVTEIFQNSGPSVASFYDKSQGFRIEIGHAEKIKTTLFDSTSHMLYIELFVPNKFKMMQYFVQNLFTNDIRLHRVGLYSQDSSSSRYDWEEDHYNKKFYYKEKVDNEIGLFEIPMGALIRTAYEGEAGLKIGSLTWDGTLSGANGGAFYTVNTNRQGNTTTIDSSLVPTSLSAGFRCSVNRTSSEVPLFNKLVIVRNQDYCMLRDGSNYDADECAHEQRKFLGLESEGESIDIVKWLLVTCIIMFMIIILLFVYIYWLRSTFVSDYDRTHPNEYETEASLFVAKQRSFPSVYQDPALLDVSVDRWN</sequence>
<evidence type="ECO:0000313" key="1">
    <source>
        <dbReference type="EMBL" id="EFO86002.1"/>
    </source>
</evidence>
<accession>E3LG31</accession>
<proteinExistence type="predicted"/>
<reference evidence="1" key="1">
    <citation type="submission" date="2007-07" db="EMBL/GenBank/DDBJ databases">
        <title>PCAP assembly of the Caenorhabditis remanei genome.</title>
        <authorList>
            <consortium name="The Caenorhabditis remanei Sequencing Consortium"/>
            <person name="Wilson R.K."/>
        </authorList>
    </citation>
    <scope>NUCLEOTIDE SEQUENCE [LARGE SCALE GENOMIC DNA]</scope>
    <source>
        <strain evidence="1">PB4641</strain>
    </source>
</reference>
<organism evidence="2">
    <name type="scientific">Caenorhabditis remanei</name>
    <name type="common">Caenorhabditis vulgaris</name>
    <dbReference type="NCBI Taxonomy" id="31234"/>
    <lineage>
        <taxon>Eukaryota</taxon>
        <taxon>Metazoa</taxon>
        <taxon>Ecdysozoa</taxon>
        <taxon>Nematoda</taxon>
        <taxon>Chromadorea</taxon>
        <taxon>Rhabditida</taxon>
        <taxon>Rhabditina</taxon>
        <taxon>Rhabditomorpha</taxon>
        <taxon>Rhabditoidea</taxon>
        <taxon>Rhabditidae</taxon>
        <taxon>Peloderinae</taxon>
        <taxon>Caenorhabditis</taxon>
    </lineage>
</organism>
<dbReference type="HOGENOM" id="CLU_055884_1_0_1"/>
<evidence type="ECO:0000313" key="2">
    <source>
        <dbReference type="Proteomes" id="UP000008281"/>
    </source>
</evidence>
<name>E3LG31_CAERE</name>
<keyword evidence="2" id="KW-1185">Reference proteome</keyword>
<gene>
    <name evidence="1" type="ORF">CRE_01888</name>
</gene>
<protein>
    <submittedName>
        <fullName evidence="1">Uncharacterized protein</fullName>
    </submittedName>
</protein>
<dbReference type="OrthoDB" id="5801491at2759"/>
<dbReference type="EMBL" id="DS268408">
    <property type="protein sequence ID" value="EFO86002.1"/>
    <property type="molecule type" value="Genomic_DNA"/>
</dbReference>
<dbReference type="eggNOG" id="ENOG502TFTT">
    <property type="taxonomic scope" value="Eukaryota"/>
</dbReference>
<dbReference type="AlphaFoldDB" id="E3LG31"/>